<dbReference type="SMART" id="SM00679">
    <property type="entry name" value="CTNS"/>
    <property type="match status" value="2"/>
</dbReference>
<name>A0A9P4WKF5_9PLEO</name>
<dbReference type="PANTHER" id="PTHR16201">
    <property type="entry name" value="SEVEN TRANSMEMBRANE PROTEIN 1-RELATED"/>
    <property type="match status" value="1"/>
</dbReference>
<evidence type="ECO:0000256" key="3">
    <source>
        <dbReference type="ARBA" id="ARBA00022989"/>
    </source>
</evidence>
<keyword evidence="8" id="KW-1185">Reference proteome</keyword>
<dbReference type="InterPro" id="IPR051415">
    <property type="entry name" value="LAAT-1"/>
</dbReference>
<dbReference type="InterPro" id="IPR006603">
    <property type="entry name" value="PQ-loop_rpt"/>
</dbReference>
<evidence type="ECO:0000313" key="8">
    <source>
        <dbReference type="Proteomes" id="UP000758155"/>
    </source>
</evidence>
<feature type="transmembrane region" description="Helical" evidence="6">
    <location>
        <begin position="6"/>
        <end position="30"/>
    </location>
</feature>
<feature type="transmembrane region" description="Helical" evidence="6">
    <location>
        <begin position="99"/>
        <end position="118"/>
    </location>
</feature>
<keyword evidence="2 6" id="KW-0812">Transmembrane</keyword>
<dbReference type="AlphaFoldDB" id="A0A9P4WKF5"/>
<keyword evidence="3 6" id="KW-1133">Transmembrane helix</keyword>
<evidence type="ECO:0000313" key="7">
    <source>
        <dbReference type="EMBL" id="KAF3035131.1"/>
    </source>
</evidence>
<evidence type="ECO:0000256" key="5">
    <source>
        <dbReference type="SAM" id="MobiDB-lite"/>
    </source>
</evidence>
<comment type="subcellular location">
    <subcellularLocation>
        <location evidence="1">Membrane</location>
        <topology evidence="1">Multi-pass membrane protein</topology>
    </subcellularLocation>
</comment>
<dbReference type="OrthoDB" id="407617at2759"/>
<dbReference type="Gene3D" id="1.20.1280.290">
    <property type="match status" value="1"/>
</dbReference>
<feature type="transmembrane region" description="Helical" evidence="6">
    <location>
        <begin position="42"/>
        <end position="59"/>
    </location>
</feature>
<evidence type="ECO:0000256" key="4">
    <source>
        <dbReference type="ARBA" id="ARBA00023136"/>
    </source>
</evidence>
<dbReference type="EMBL" id="SWKV01000061">
    <property type="protein sequence ID" value="KAF3035131.1"/>
    <property type="molecule type" value="Genomic_DNA"/>
</dbReference>
<feature type="transmembrane region" description="Helical" evidence="6">
    <location>
        <begin position="130"/>
        <end position="150"/>
    </location>
</feature>
<evidence type="ECO:0000256" key="1">
    <source>
        <dbReference type="ARBA" id="ARBA00004141"/>
    </source>
</evidence>
<feature type="transmembrane region" description="Helical" evidence="6">
    <location>
        <begin position="188"/>
        <end position="213"/>
    </location>
</feature>
<dbReference type="Pfam" id="PF04193">
    <property type="entry name" value="PQ-loop"/>
    <property type="match status" value="2"/>
</dbReference>
<dbReference type="Proteomes" id="UP000758155">
    <property type="component" value="Unassembled WGS sequence"/>
</dbReference>
<evidence type="ECO:0008006" key="9">
    <source>
        <dbReference type="Google" id="ProtNLM"/>
    </source>
</evidence>
<feature type="region of interest" description="Disordered" evidence="5">
    <location>
        <begin position="266"/>
        <end position="289"/>
    </location>
</feature>
<proteinExistence type="predicted"/>
<evidence type="ECO:0000256" key="6">
    <source>
        <dbReference type="SAM" id="Phobius"/>
    </source>
</evidence>
<feature type="compositionally biased region" description="Polar residues" evidence="5">
    <location>
        <begin position="266"/>
        <end position="278"/>
    </location>
</feature>
<evidence type="ECO:0000256" key="2">
    <source>
        <dbReference type="ARBA" id="ARBA00022692"/>
    </source>
</evidence>
<dbReference type="GO" id="GO:0016020">
    <property type="term" value="C:membrane"/>
    <property type="evidence" value="ECO:0007669"/>
    <property type="project" value="UniProtKB-SubCell"/>
</dbReference>
<reference evidence="7" key="1">
    <citation type="submission" date="2019-04" db="EMBL/GenBank/DDBJ databases">
        <title>Sequencing of skin fungus with MAO and IRED activity.</title>
        <authorList>
            <person name="Marsaioli A.J."/>
            <person name="Bonatto J.M.C."/>
            <person name="Reis Junior O."/>
        </authorList>
    </citation>
    <scope>NUCLEOTIDE SEQUENCE</scope>
    <source>
        <strain evidence="7">28M1</strain>
    </source>
</reference>
<feature type="transmembrane region" description="Helical" evidence="6">
    <location>
        <begin position="162"/>
        <end position="182"/>
    </location>
</feature>
<sequence length="289" mass="31663">MDVAVAANVLGTMGAVCWSIQLIPQIIINYRRHNAIGLQPTMMMLWAWAGVPLGVYNIVEEFNIALRVQPQILTVLSLVTWIQCYYYEKNWSVSRSLALIAPVMCFMGGVQAGLIIALRRAKDKDLEWPLILMAVLAAALLAAGVGSHYVDIYRHRTVRGISFIFVGLDALGDLTSLLSVFFQSKLDILGIVIYATELALWIGIFACGAYYNLRPWLKEKRGKSGETAASEGSQTGERATAANTSGIALHDLPSSTSVFRTTSSELEVQRQRSMSSRISGVAHLPSRVA</sequence>
<keyword evidence="4 6" id="KW-0472">Membrane</keyword>
<comment type="caution">
    <text evidence="7">The sequence shown here is derived from an EMBL/GenBank/DDBJ whole genome shotgun (WGS) entry which is preliminary data.</text>
</comment>
<gene>
    <name evidence="7" type="ORF">E8E12_006072</name>
</gene>
<accession>A0A9P4WKF5</accession>
<organism evidence="7 8">
    <name type="scientific">Didymella heteroderae</name>
    <dbReference type="NCBI Taxonomy" id="1769908"/>
    <lineage>
        <taxon>Eukaryota</taxon>
        <taxon>Fungi</taxon>
        <taxon>Dikarya</taxon>
        <taxon>Ascomycota</taxon>
        <taxon>Pezizomycotina</taxon>
        <taxon>Dothideomycetes</taxon>
        <taxon>Pleosporomycetidae</taxon>
        <taxon>Pleosporales</taxon>
        <taxon>Pleosporineae</taxon>
        <taxon>Didymellaceae</taxon>
        <taxon>Didymella</taxon>
    </lineage>
</organism>
<protein>
    <recommendedName>
        <fullName evidence="9">PQ loop repeat protein</fullName>
    </recommendedName>
</protein>
<dbReference type="PANTHER" id="PTHR16201:SF37">
    <property type="entry name" value="PQ-LOOP REPEAT-CONTAINING PROTEIN"/>
    <property type="match status" value="1"/>
</dbReference>